<dbReference type="EMBL" id="BARS01019263">
    <property type="protein sequence ID" value="GAF88918.1"/>
    <property type="molecule type" value="Genomic_DNA"/>
</dbReference>
<keyword evidence="9" id="KW-0175">Coiled coil</keyword>
<dbReference type="Pfam" id="PF10458">
    <property type="entry name" value="Val_tRNA-synt_C"/>
    <property type="match status" value="1"/>
</dbReference>
<evidence type="ECO:0000259" key="10">
    <source>
        <dbReference type="Pfam" id="PF10458"/>
    </source>
</evidence>
<reference evidence="11" key="1">
    <citation type="journal article" date="2014" name="Front. Microbiol.">
        <title>High frequency of phylogenetically diverse reductive dehalogenase-homologous genes in deep subseafloor sedimentary metagenomes.</title>
        <authorList>
            <person name="Kawai M."/>
            <person name="Futagami T."/>
            <person name="Toyoda A."/>
            <person name="Takaki Y."/>
            <person name="Nishi S."/>
            <person name="Hori S."/>
            <person name="Arai W."/>
            <person name="Tsubouchi T."/>
            <person name="Morono Y."/>
            <person name="Uchiyama I."/>
            <person name="Ito T."/>
            <person name="Fujiyama A."/>
            <person name="Inagaki F."/>
            <person name="Takami H."/>
        </authorList>
    </citation>
    <scope>NUCLEOTIDE SEQUENCE</scope>
    <source>
        <strain evidence="11">Expedition CK06-06</strain>
    </source>
</reference>
<accession>X0T5Z0</accession>
<dbReference type="InterPro" id="IPR037118">
    <property type="entry name" value="Val-tRNA_synth_C_sf"/>
</dbReference>
<evidence type="ECO:0000256" key="8">
    <source>
        <dbReference type="ARBA" id="ARBA00047552"/>
    </source>
</evidence>
<dbReference type="GO" id="GO:0004832">
    <property type="term" value="F:valine-tRNA ligase activity"/>
    <property type="evidence" value="ECO:0007669"/>
    <property type="project" value="UniProtKB-EC"/>
</dbReference>
<keyword evidence="6" id="KW-0030">Aminoacyl-tRNA synthetase</keyword>
<dbReference type="FunFam" id="1.10.287.380:FF:000001">
    <property type="entry name" value="Valine--tRNA ligase"/>
    <property type="match status" value="1"/>
</dbReference>
<feature type="non-terminal residue" evidence="11">
    <location>
        <position position="1"/>
    </location>
</feature>
<organism evidence="11">
    <name type="scientific">marine sediment metagenome</name>
    <dbReference type="NCBI Taxonomy" id="412755"/>
    <lineage>
        <taxon>unclassified sequences</taxon>
        <taxon>metagenomes</taxon>
        <taxon>ecological metagenomes</taxon>
    </lineage>
</organism>
<protein>
    <recommendedName>
        <fullName evidence="1">valine--tRNA ligase</fullName>
        <ecNumber evidence="1">6.1.1.9</ecNumber>
    </recommendedName>
    <alternativeName>
        <fullName evidence="7">Valyl-tRNA synthetase</fullName>
    </alternativeName>
</protein>
<name>X0T5Z0_9ZZZZ</name>
<keyword evidence="2" id="KW-0436">Ligase</keyword>
<keyword evidence="3" id="KW-0547">Nucleotide-binding</keyword>
<dbReference type="GO" id="GO:0005524">
    <property type="term" value="F:ATP binding"/>
    <property type="evidence" value="ECO:0007669"/>
    <property type="project" value="UniProtKB-KW"/>
</dbReference>
<keyword evidence="4" id="KW-0067">ATP-binding</keyword>
<dbReference type="SUPFAM" id="SSF46589">
    <property type="entry name" value="tRNA-binding arm"/>
    <property type="match status" value="1"/>
</dbReference>
<evidence type="ECO:0000256" key="1">
    <source>
        <dbReference type="ARBA" id="ARBA00013169"/>
    </source>
</evidence>
<feature type="coiled-coil region" evidence="9">
    <location>
        <begin position="59"/>
        <end position="121"/>
    </location>
</feature>
<dbReference type="GO" id="GO:0005737">
    <property type="term" value="C:cytoplasm"/>
    <property type="evidence" value="ECO:0007669"/>
    <property type="project" value="InterPro"/>
</dbReference>
<proteinExistence type="predicted"/>
<evidence type="ECO:0000313" key="11">
    <source>
        <dbReference type="EMBL" id="GAF88918.1"/>
    </source>
</evidence>
<comment type="caution">
    <text evidence="11">The sequence shown here is derived from an EMBL/GenBank/DDBJ whole genome shotgun (WGS) entry which is preliminary data.</text>
</comment>
<dbReference type="GO" id="GO:0006438">
    <property type="term" value="P:valyl-tRNA aminoacylation"/>
    <property type="evidence" value="ECO:0007669"/>
    <property type="project" value="InterPro"/>
</dbReference>
<evidence type="ECO:0000256" key="3">
    <source>
        <dbReference type="ARBA" id="ARBA00022741"/>
    </source>
</evidence>
<evidence type="ECO:0000256" key="7">
    <source>
        <dbReference type="ARBA" id="ARBA00029936"/>
    </source>
</evidence>
<gene>
    <name evidence="11" type="ORF">S01H1_31241</name>
</gene>
<evidence type="ECO:0000256" key="2">
    <source>
        <dbReference type="ARBA" id="ARBA00022598"/>
    </source>
</evidence>
<feature type="domain" description="Valyl-tRNA synthetase tRNA-binding arm" evidence="10">
    <location>
        <begin position="62"/>
        <end position="126"/>
    </location>
</feature>
<sequence>AILKAKKKTQLKILERNAPYITDLVRLSRIVMGSDVAKPASSASAVIGEIEAWVPLKGLINLAKEKARLEKQLAGITRELERTEKKLKNQGFLNNAPREIIDKEEKKEKELKEKLKRLGKNLKSLQPE</sequence>
<dbReference type="EC" id="6.1.1.9" evidence="1"/>
<evidence type="ECO:0000256" key="9">
    <source>
        <dbReference type="SAM" id="Coils"/>
    </source>
</evidence>
<comment type="catalytic activity">
    <reaction evidence="8">
        <text>tRNA(Val) + L-valine + ATP = L-valyl-tRNA(Val) + AMP + diphosphate</text>
        <dbReference type="Rhea" id="RHEA:10704"/>
        <dbReference type="Rhea" id="RHEA-COMP:9672"/>
        <dbReference type="Rhea" id="RHEA-COMP:9708"/>
        <dbReference type="ChEBI" id="CHEBI:30616"/>
        <dbReference type="ChEBI" id="CHEBI:33019"/>
        <dbReference type="ChEBI" id="CHEBI:57762"/>
        <dbReference type="ChEBI" id="CHEBI:78442"/>
        <dbReference type="ChEBI" id="CHEBI:78537"/>
        <dbReference type="ChEBI" id="CHEBI:456215"/>
        <dbReference type="EC" id="6.1.1.9"/>
    </reaction>
</comment>
<evidence type="ECO:0000256" key="5">
    <source>
        <dbReference type="ARBA" id="ARBA00022917"/>
    </source>
</evidence>
<dbReference type="InterPro" id="IPR019499">
    <property type="entry name" value="Val-tRNA_synth_tRNA-bd"/>
</dbReference>
<dbReference type="Gene3D" id="1.10.287.380">
    <property type="entry name" value="Valyl-tRNA synthetase, C-terminal domain"/>
    <property type="match status" value="1"/>
</dbReference>
<dbReference type="InterPro" id="IPR010978">
    <property type="entry name" value="tRNA-bd_arm"/>
</dbReference>
<evidence type="ECO:0000256" key="6">
    <source>
        <dbReference type="ARBA" id="ARBA00023146"/>
    </source>
</evidence>
<evidence type="ECO:0000256" key="4">
    <source>
        <dbReference type="ARBA" id="ARBA00022840"/>
    </source>
</evidence>
<keyword evidence="5" id="KW-0648">Protein biosynthesis</keyword>
<dbReference type="AlphaFoldDB" id="X0T5Z0"/>